<dbReference type="EMBL" id="GL883080">
    <property type="protein sequence ID" value="EGF89694.1"/>
    <property type="molecule type" value="Genomic_DNA"/>
</dbReference>
<protein>
    <submittedName>
        <fullName evidence="2">3-phytase</fullName>
        <ecNumber evidence="2">3.1.3.8</ecNumber>
    </submittedName>
</protein>
<dbReference type="eggNOG" id="COG4247">
    <property type="taxonomic scope" value="Bacteria"/>
</dbReference>
<reference evidence="3" key="1">
    <citation type="submission" date="2011-03" db="EMBL/GenBank/DDBJ databases">
        <title>Draft genome sequence of Brevundimonas diminuta.</title>
        <authorList>
            <person name="Brown P.J.B."/>
            <person name="Buechlein A."/>
            <person name="Hemmerich C."/>
            <person name="Brun Y.V."/>
        </authorList>
    </citation>
    <scope>NUCLEOTIDE SEQUENCE [LARGE SCALE GENOMIC DNA]</scope>
    <source>
        <strain evidence="3">C19</strain>
    </source>
</reference>
<accession>F4QSH4</accession>
<dbReference type="GO" id="GO:0016158">
    <property type="term" value="F:inositol hexakisphosphate 3-phosphatase activity"/>
    <property type="evidence" value="ECO:0007669"/>
    <property type="project" value="UniProtKB-EC"/>
</dbReference>
<dbReference type="RefSeq" id="WP_006274889.1">
    <property type="nucleotide sequence ID" value="NZ_GL883080.1"/>
</dbReference>
<dbReference type="Proteomes" id="UP000006512">
    <property type="component" value="Unassembled WGS sequence"/>
</dbReference>
<dbReference type="Gene3D" id="2.120.10.30">
    <property type="entry name" value="TolB, C-terminal domain"/>
    <property type="match status" value="1"/>
</dbReference>
<evidence type="ECO:0000313" key="2">
    <source>
        <dbReference type="EMBL" id="EGF89694.1"/>
    </source>
</evidence>
<feature type="domain" description="BPP" evidence="1">
    <location>
        <begin position="1"/>
        <end position="329"/>
    </location>
</feature>
<dbReference type="SUPFAM" id="SSF50956">
    <property type="entry name" value="Thermostable phytase (3-phytase)"/>
    <property type="match status" value="1"/>
</dbReference>
<dbReference type="InterPro" id="IPR003431">
    <property type="entry name" value="B-propeller_Phytase"/>
</dbReference>
<dbReference type="STRING" id="715226.ABI_41170"/>
<dbReference type="PROSITE" id="PS51662">
    <property type="entry name" value="BP_PHYTASE"/>
    <property type="match status" value="1"/>
</dbReference>
<dbReference type="EC" id="3.1.3.8" evidence="2"/>
<proteinExistence type="predicted"/>
<name>F4QSH4_9CAUL</name>
<dbReference type="HOGENOM" id="CLU_044211_0_0_5"/>
<dbReference type="Pfam" id="PF02333">
    <property type="entry name" value="Phytase"/>
    <property type="match status" value="1"/>
</dbReference>
<evidence type="ECO:0000313" key="3">
    <source>
        <dbReference type="Proteomes" id="UP000006512"/>
    </source>
</evidence>
<sequence>MVAHGTGTPVLASAETVAVGTAGLDAADDPEIWVDPMDRSRALILGTDKKAGLYAYNLDGSVRDFVPHGPLNNVDLRTVYGETGSFTLIAASDRAKNGAALFTLSDDLKLKPAGFLAMTTSEAYGLCMGTTADGITIIIIGKNGDVVQAVYSETDTGPKGEIVRRFDVGSQAEGCVVDDRTGALYIAEEAKGIWRYGVEPATGPARVQLQGAPSDILVADVEGLALLVDEESGLSYLVASSQGDSAFAVWQVAGETANYKGRFSVFPGNGFDAVTGTDGVAALGGQVGPYAEGVVVMQDDSDMEGEAPTGARSRQNFKIVPWSEIKKALIIK</sequence>
<evidence type="ECO:0000259" key="1">
    <source>
        <dbReference type="PROSITE" id="PS51662"/>
    </source>
</evidence>
<organism evidence="2 3">
    <name type="scientific">Asticcacaulis biprosthecium C19</name>
    <dbReference type="NCBI Taxonomy" id="715226"/>
    <lineage>
        <taxon>Bacteria</taxon>
        <taxon>Pseudomonadati</taxon>
        <taxon>Pseudomonadota</taxon>
        <taxon>Alphaproteobacteria</taxon>
        <taxon>Caulobacterales</taxon>
        <taxon>Caulobacteraceae</taxon>
        <taxon>Asticcacaulis</taxon>
    </lineage>
</organism>
<keyword evidence="3" id="KW-1185">Reference proteome</keyword>
<dbReference type="AlphaFoldDB" id="F4QSH4"/>
<dbReference type="InterPro" id="IPR011042">
    <property type="entry name" value="6-blade_b-propeller_TolB-like"/>
</dbReference>
<keyword evidence="2" id="KW-0378">Hydrolase</keyword>
<gene>
    <name evidence="2" type="ORF">ABI_41170</name>
</gene>